<geneLocation type="mitochondrion" evidence="10"/>
<dbReference type="EC" id="7.1.1.2" evidence="9"/>
<dbReference type="Pfam" id="PF00507">
    <property type="entry name" value="Oxidored_q4"/>
    <property type="match status" value="1"/>
</dbReference>
<keyword evidence="9" id="KW-0679">Respiratory chain</keyword>
<comment type="catalytic activity">
    <reaction evidence="8 9">
        <text>a ubiquinone + NADH + 5 H(+)(in) = a ubiquinol + NAD(+) + 4 H(+)(out)</text>
        <dbReference type="Rhea" id="RHEA:29091"/>
        <dbReference type="Rhea" id="RHEA-COMP:9565"/>
        <dbReference type="Rhea" id="RHEA-COMP:9566"/>
        <dbReference type="ChEBI" id="CHEBI:15378"/>
        <dbReference type="ChEBI" id="CHEBI:16389"/>
        <dbReference type="ChEBI" id="CHEBI:17976"/>
        <dbReference type="ChEBI" id="CHEBI:57540"/>
        <dbReference type="ChEBI" id="CHEBI:57945"/>
        <dbReference type="EC" id="7.1.1.2"/>
    </reaction>
</comment>
<dbReference type="GO" id="GO:0031966">
    <property type="term" value="C:mitochondrial membrane"/>
    <property type="evidence" value="ECO:0007669"/>
    <property type="project" value="UniProtKB-SubCell"/>
</dbReference>
<keyword evidence="4 9" id="KW-0813">Transport</keyword>
<proteinExistence type="inferred from homology"/>
<dbReference type="EMBL" id="MT862400">
    <property type="protein sequence ID" value="QNV11789.1"/>
    <property type="molecule type" value="Genomic_DNA"/>
</dbReference>
<feature type="transmembrane region" description="Helical" evidence="9">
    <location>
        <begin position="6"/>
        <end position="26"/>
    </location>
</feature>
<keyword evidence="9" id="KW-0249">Electron transport</keyword>
<organism evidence="10">
    <name type="scientific">Potamophylax nigricornis</name>
    <dbReference type="NCBI Taxonomy" id="1271736"/>
    <lineage>
        <taxon>Eukaryota</taxon>
        <taxon>Metazoa</taxon>
        <taxon>Ecdysozoa</taxon>
        <taxon>Arthropoda</taxon>
        <taxon>Hexapoda</taxon>
        <taxon>Insecta</taxon>
        <taxon>Pterygota</taxon>
        <taxon>Neoptera</taxon>
        <taxon>Endopterygota</taxon>
        <taxon>Trichoptera</taxon>
        <taxon>Integripalpia</taxon>
        <taxon>Plenitentoria</taxon>
        <taxon>Limnephiloidea</taxon>
        <taxon>Limnephilidae</taxon>
        <taxon>Limnephilinae</taxon>
        <taxon>Stenophylacini</taxon>
        <taxon>Potamophylax</taxon>
    </lineage>
</organism>
<evidence type="ECO:0000256" key="4">
    <source>
        <dbReference type="ARBA" id="ARBA00022448"/>
    </source>
</evidence>
<dbReference type="AlphaFoldDB" id="A0A7L7S650"/>
<dbReference type="PANTHER" id="PTHR11058:SF9">
    <property type="entry name" value="NADH-UBIQUINONE OXIDOREDUCTASE CHAIN 3"/>
    <property type="match status" value="1"/>
</dbReference>
<keyword evidence="9 10" id="KW-0496">Mitochondrion</keyword>
<evidence type="ECO:0000256" key="6">
    <source>
        <dbReference type="ARBA" id="ARBA00022989"/>
    </source>
</evidence>
<evidence type="ECO:0000313" key="10">
    <source>
        <dbReference type="EMBL" id="QNV11789.1"/>
    </source>
</evidence>
<dbReference type="InterPro" id="IPR038430">
    <property type="entry name" value="NDAH_ubi_oxred_su3_sf"/>
</dbReference>
<evidence type="ECO:0000256" key="9">
    <source>
        <dbReference type="RuleBase" id="RU003640"/>
    </source>
</evidence>
<accession>A0A7L7S650</accession>
<keyword evidence="5 9" id="KW-0812">Transmembrane</keyword>
<dbReference type="InterPro" id="IPR000440">
    <property type="entry name" value="NADH_UbQ/plastoQ_OxRdtase_su3"/>
</dbReference>
<keyword evidence="9" id="KW-1278">Translocase</keyword>
<sequence>MIYLMTIMLSIFIIISNLMILISLILNKKSPNEMEKISPFECGFDPHSSPRINFSIHFFLITVIFLIFDVEIAILIPIIMIFSVSNLNKWFFISSFFILILILGLYYEWNQNMLNWTN</sequence>
<keyword evidence="9" id="KW-0520">NAD</keyword>
<comment type="function">
    <text evidence="9">Core subunit of the mitochondrial membrane respiratory chain NADH dehydrogenase (Complex I) which catalyzes electron transfer from NADH through the respiratory chain, using ubiquinone as an electron acceptor. Essential for the catalytic activity of complex I.</text>
</comment>
<comment type="subcellular location">
    <subcellularLocation>
        <location evidence="1">Membrane</location>
    </subcellularLocation>
    <subcellularLocation>
        <location evidence="9">Mitochondrion membrane</location>
        <topology evidence="9">Multi-pass membrane protein</topology>
    </subcellularLocation>
</comment>
<evidence type="ECO:0000256" key="8">
    <source>
        <dbReference type="ARBA" id="ARBA00049551"/>
    </source>
</evidence>
<dbReference type="Gene3D" id="1.20.58.1610">
    <property type="entry name" value="NADH:ubiquinone/plastoquinone oxidoreductase, chain 3"/>
    <property type="match status" value="1"/>
</dbReference>
<evidence type="ECO:0000256" key="3">
    <source>
        <dbReference type="ARBA" id="ARBA00021007"/>
    </source>
</evidence>
<feature type="transmembrane region" description="Helical" evidence="9">
    <location>
        <begin position="58"/>
        <end position="84"/>
    </location>
</feature>
<comment type="similarity">
    <text evidence="2 9">Belongs to the complex I subunit 3 family.</text>
</comment>
<dbReference type="PANTHER" id="PTHR11058">
    <property type="entry name" value="NADH-UBIQUINONE OXIDOREDUCTASE CHAIN 3"/>
    <property type="match status" value="1"/>
</dbReference>
<evidence type="ECO:0000256" key="1">
    <source>
        <dbReference type="ARBA" id="ARBA00004370"/>
    </source>
</evidence>
<keyword evidence="6 9" id="KW-1133">Transmembrane helix</keyword>
<keyword evidence="9" id="KW-0830">Ubiquinone</keyword>
<dbReference type="GO" id="GO:0030964">
    <property type="term" value="C:NADH dehydrogenase complex"/>
    <property type="evidence" value="ECO:0007669"/>
    <property type="project" value="TreeGrafter"/>
</dbReference>
<protein>
    <recommendedName>
        <fullName evidence="3 9">NADH-ubiquinone oxidoreductase chain 3</fullName>
        <ecNumber evidence="9">7.1.1.2</ecNumber>
    </recommendedName>
</protein>
<dbReference type="GO" id="GO:0008137">
    <property type="term" value="F:NADH dehydrogenase (ubiquinone) activity"/>
    <property type="evidence" value="ECO:0007669"/>
    <property type="project" value="UniProtKB-UniRule"/>
</dbReference>
<evidence type="ECO:0000256" key="2">
    <source>
        <dbReference type="ARBA" id="ARBA00008472"/>
    </source>
</evidence>
<gene>
    <name evidence="10" type="primary">ND3</name>
</gene>
<evidence type="ECO:0000256" key="5">
    <source>
        <dbReference type="ARBA" id="ARBA00022692"/>
    </source>
</evidence>
<keyword evidence="7 9" id="KW-0472">Membrane</keyword>
<evidence type="ECO:0000256" key="7">
    <source>
        <dbReference type="ARBA" id="ARBA00023136"/>
    </source>
</evidence>
<feature type="transmembrane region" description="Helical" evidence="9">
    <location>
        <begin position="90"/>
        <end position="109"/>
    </location>
</feature>
<name>A0A7L7S650_9NEOP</name>
<reference evidence="10" key="1">
    <citation type="submission" date="2020-08" db="EMBL/GenBank/DDBJ databases">
        <title>DNAmark Project.</title>
        <authorList>
            <person name="Leerhoei F."/>
        </authorList>
    </citation>
    <scope>NUCLEOTIDE SEQUENCE</scope>
    <source>
        <strain evidence="10">DM1256</strain>
    </source>
</reference>